<reference evidence="5" key="1">
    <citation type="submission" date="2013-04" db="EMBL/GenBank/DDBJ databases">
        <authorList>
            <person name="Harkins D.M."/>
            <person name="Durkin A.S."/>
            <person name="Selengut J.D."/>
            <person name="Sanka R."/>
            <person name="DePew J."/>
            <person name="Purushe J."/>
            <person name="Ahmed A."/>
            <person name="van der Linden H."/>
            <person name="Goris M.G.A."/>
            <person name="Hartskeerl R.A."/>
            <person name="Vinetz J.M."/>
            <person name="Sutton G.G."/>
            <person name="Nelson W.C."/>
            <person name="Fouts D.E."/>
        </authorList>
    </citation>
    <scope>NUCLEOTIDE SEQUENCE [LARGE SCALE GENOMIC DNA]</scope>
    <source>
        <strain evidence="5">BUT 6</strain>
    </source>
</reference>
<dbReference type="GO" id="GO:0042450">
    <property type="term" value="P:L-arginine biosynthetic process via ornithine"/>
    <property type="evidence" value="ECO:0007669"/>
    <property type="project" value="TreeGrafter"/>
</dbReference>
<evidence type="ECO:0000313" key="5">
    <source>
        <dbReference type="EMBL" id="EPG74787.1"/>
    </source>
</evidence>
<proteinExistence type="inferred from homology"/>
<dbReference type="GO" id="GO:0019240">
    <property type="term" value="P:citrulline biosynthetic process"/>
    <property type="evidence" value="ECO:0007669"/>
    <property type="project" value="TreeGrafter"/>
</dbReference>
<evidence type="ECO:0000259" key="3">
    <source>
        <dbReference type="Pfam" id="PF00185"/>
    </source>
</evidence>
<dbReference type="NCBIfam" id="NF011379">
    <property type="entry name" value="PRK14804.1"/>
    <property type="match status" value="1"/>
</dbReference>
<name>S3W3B8_9LEPT</name>
<dbReference type="PROSITE" id="PS00097">
    <property type="entry name" value="CARBAMOYLTRANSFERASE"/>
    <property type="match status" value="1"/>
</dbReference>
<dbReference type="GO" id="GO:0004585">
    <property type="term" value="F:ornithine carbamoyltransferase activity"/>
    <property type="evidence" value="ECO:0007669"/>
    <property type="project" value="TreeGrafter"/>
</dbReference>
<dbReference type="PRINTS" id="PR00100">
    <property type="entry name" value="AOTCASE"/>
</dbReference>
<evidence type="ECO:0000313" key="6">
    <source>
        <dbReference type="Proteomes" id="UP000014540"/>
    </source>
</evidence>
<evidence type="ECO:0000256" key="1">
    <source>
        <dbReference type="ARBA" id="ARBA00022679"/>
    </source>
</evidence>
<dbReference type="InterPro" id="IPR006132">
    <property type="entry name" value="Asp/Orn_carbamoyltranf_P-bd"/>
</dbReference>
<sequence>MPNPVFSWPLTHIMLASKIKHLICWKDWADDEVLDLLQFAIHVKHHRANYLGHMTGRTLAMLFQKTSTRTRVSFEVAMTEMGGHAIYLDWMTSNFLLSDIDLEAEYLSRNVSVIMARMRKHEDLLQLKEGSQVPVVNGCCNMFHPCQSLADILTIALDNPKPLSDLSLTYIGVHNNVVNSLIGITSALGMQLTLVTPIADAENIDHETVERAKRKGTLHWETNLIGAIKNTDYIYTDTWVDMEFFNDPNFADKKKARMELMMPYQINEALLKETKAKVMHDMPIHSGYEITREVVRSPRSIIFQQAENRLDAQKAVILQLLEA</sequence>
<comment type="caution">
    <text evidence="5">The sequence shown here is derived from an EMBL/GenBank/DDBJ whole genome shotgun (WGS) entry which is preliminary data.</text>
</comment>
<accession>S3W3B8</accession>
<keyword evidence="6" id="KW-1185">Reference proteome</keyword>
<evidence type="ECO:0000259" key="4">
    <source>
        <dbReference type="Pfam" id="PF02729"/>
    </source>
</evidence>
<dbReference type="InterPro" id="IPR036901">
    <property type="entry name" value="Asp/Orn_carbamoylTrfase_sf"/>
</dbReference>
<protein>
    <submittedName>
        <fullName evidence="5">Ornithine carbamoyltransferase</fullName>
    </submittedName>
</protein>
<keyword evidence="1 2" id="KW-0808">Transferase</keyword>
<dbReference type="GO" id="GO:0016597">
    <property type="term" value="F:amino acid binding"/>
    <property type="evidence" value="ECO:0007669"/>
    <property type="project" value="InterPro"/>
</dbReference>
<dbReference type="EMBL" id="AKWZ02000007">
    <property type="protein sequence ID" value="EPG74787.1"/>
    <property type="molecule type" value="Genomic_DNA"/>
</dbReference>
<organism evidence="5 6">
    <name type="scientific">Leptospira fainei serovar Hurstbridge str. BUT 6</name>
    <dbReference type="NCBI Taxonomy" id="1193011"/>
    <lineage>
        <taxon>Bacteria</taxon>
        <taxon>Pseudomonadati</taxon>
        <taxon>Spirochaetota</taxon>
        <taxon>Spirochaetia</taxon>
        <taxon>Leptospirales</taxon>
        <taxon>Leptospiraceae</taxon>
        <taxon>Leptospira</taxon>
    </lineage>
</organism>
<evidence type="ECO:0000256" key="2">
    <source>
        <dbReference type="RuleBase" id="RU003634"/>
    </source>
</evidence>
<dbReference type="InterPro" id="IPR002292">
    <property type="entry name" value="Orn/put_carbamltrans"/>
</dbReference>
<comment type="similarity">
    <text evidence="2">Belongs to the aspartate/ornithine carbamoyltransferase superfamily.</text>
</comment>
<feature type="domain" description="Aspartate/ornithine carbamoyltransferase Asp/Orn-binding" evidence="3">
    <location>
        <begin position="165"/>
        <end position="318"/>
    </location>
</feature>
<dbReference type="InterPro" id="IPR006130">
    <property type="entry name" value="Asp/Orn_carbamoylTrfase"/>
</dbReference>
<dbReference type="Proteomes" id="UP000014540">
    <property type="component" value="Unassembled WGS sequence"/>
</dbReference>
<dbReference type="Gene3D" id="3.40.50.1370">
    <property type="entry name" value="Aspartate/ornithine carbamoyltransferase"/>
    <property type="match status" value="2"/>
</dbReference>
<dbReference type="PANTHER" id="PTHR45753">
    <property type="entry name" value="ORNITHINE CARBAMOYLTRANSFERASE, MITOCHONDRIAL"/>
    <property type="match status" value="1"/>
</dbReference>
<dbReference type="InterPro" id="IPR006131">
    <property type="entry name" value="Asp_carbamoyltransf_Asp/Orn-bd"/>
</dbReference>
<dbReference type="STRING" id="1193011.LEP1GSC058_1832"/>
<dbReference type="PANTHER" id="PTHR45753:SF3">
    <property type="entry name" value="ORNITHINE TRANSCARBAMYLASE, MITOCHONDRIAL"/>
    <property type="match status" value="1"/>
</dbReference>
<dbReference type="SUPFAM" id="SSF53671">
    <property type="entry name" value="Aspartate/ornithine carbamoyltransferase"/>
    <property type="match status" value="1"/>
</dbReference>
<feature type="domain" description="Aspartate/ornithine carbamoyltransferase carbamoyl-P binding" evidence="4">
    <location>
        <begin position="20"/>
        <end position="155"/>
    </location>
</feature>
<dbReference type="PRINTS" id="PR00102">
    <property type="entry name" value="OTCASE"/>
</dbReference>
<dbReference type="AlphaFoldDB" id="S3W3B8"/>
<dbReference type="Pfam" id="PF02729">
    <property type="entry name" value="OTCace_N"/>
    <property type="match status" value="1"/>
</dbReference>
<gene>
    <name evidence="5" type="ORF">LEP1GSC058_1832</name>
</gene>
<dbReference type="Pfam" id="PF00185">
    <property type="entry name" value="OTCace"/>
    <property type="match status" value="1"/>
</dbReference>